<dbReference type="InParanoid" id="T1F0V1"/>
<dbReference type="GO" id="GO:0003723">
    <property type="term" value="F:RNA binding"/>
    <property type="evidence" value="ECO:0007669"/>
    <property type="project" value="UniProtKB-KW"/>
</dbReference>
<dbReference type="PROSITE" id="PS00028">
    <property type="entry name" value="ZINC_FINGER_C2H2_1"/>
    <property type="match status" value="8"/>
</dbReference>
<evidence type="ECO:0000313" key="15">
    <source>
        <dbReference type="Proteomes" id="UP000015101"/>
    </source>
</evidence>
<dbReference type="PANTHER" id="PTHR46179:SF13">
    <property type="entry name" value="C2H2-TYPE DOMAIN-CONTAINING PROTEIN"/>
    <property type="match status" value="1"/>
</dbReference>
<evidence type="ECO:0000313" key="13">
    <source>
        <dbReference type="EMBL" id="ESO08781.1"/>
    </source>
</evidence>
<keyword evidence="7" id="KW-0805">Transcription regulation</keyword>
<evidence type="ECO:0000313" key="14">
    <source>
        <dbReference type="EnsemblMetazoa" id="HelroP168687"/>
    </source>
</evidence>
<evidence type="ECO:0000256" key="10">
    <source>
        <dbReference type="PROSITE-ProRule" id="PRU00042"/>
    </source>
</evidence>
<dbReference type="GeneID" id="20202451"/>
<dbReference type="EMBL" id="KB096023">
    <property type="protein sequence ID" value="ESO08781.1"/>
    <property type="molecule type" value="Genomic_DNA"/>
</dbReference>
<dbReference type="PANTHER" id="PTHR46179">
    <property type="entry name" value="ZINC FINGER PROTEIN"/>
    <property type="match status" value="1"/>
</dbReference>
<dbReference type="GO" id="GO:0008270">
    <property type="term" value="F:zinc ion binding"/>
    <property type="evidence" value="ECO:0007669"/>
    <property type="project" value="UniProtKB-KW"/>
</dbReference>
<dbReference type="SUPFAM" id="SSF57667">
    <property type="entry name" value="beta-beta-alpha zinc fingers"/>
    <property type="match status" value="3"/>
</dbReference>
<name>T1F0V1_HELRO</name>
<dbReference type="InterPro" id="IPR051061">
    <property type="entry name" value="Zinc_finger_trans_reg"/>
</dbReference>
<evidence type="ECO:0000259" key="12">
    <source>
        <dbReference type="PROSITE" id="PS50157"/>
    </source>
</evidence>
<feature type="compositionally biased region" description="Low complexity" evidence="11">
    <location>
        <begin position="303"/>
        <end position="323"/>
    </location>
</feature>
<dbReference type="AlphaFoldDB" id="T1F0V1"/>
<dbReference type="SMART" id="SM00355">
    <property type="entry name" value="ZnF_C2H2"/>
    <property type="match status" value="9"/>
</dbReference>
<dbReference type="HOGENOM" id="CLU_521028_0_0_1"/>
<dbReference type="GO" id="GO:0005634">
    <property type="term" value="C:nucleus"/>
    <property type="evidence" value="ECO:0007669"/>
    <property type="project" value="UniProtKB-SubCell"/>
</dbReference>
<keyword evidence="9" id="KW-0539">Nucleus</keyword>
<comment type="subcellular location">
    <subcellularLocation>
        <location evidence="1">Nucleus</location>
    </subcellularLocation>
</comment>
<dbReference type="Pfam" id="PF22110">
    <property type="entry name" value="TFIIIA_zf-C2H2"/>
    <property type="match status" value="1"/>
</dbReference>
<dbReference type="Gene3D" id="3.30.160.60">
    <property type="entry name" value="Classic Zinc Finger"/>
    <property type="match status" value="6"/>
</dbReference>
<keyword evidence="15" id="KW-1185">Reference proteome</keyword>
<dbReference type="EnsemblMetazoa" id="HelroT168687">
    <property type="protein sequence ID" value="HelroP168687"/>
    <property type="gene ID" value="HelroG168687"/>
</dbReference>
<reference evidence="15" key="1">
    <citation type="submission" date="2012-12" db="EMBL/GenBank/DDBJ databases">
        <authorList>
            <person name="Hellsten U."/>
            <person name="Grimwood J."/>
            <person name="Chapman J.A."/>
            <person name="Shapiro H."/>
            <person name="Aerts A."/>
            <person name="Otillar R.P."/>
            <person name="Terry A.Y."/>
            <person name="Boore J.L."/>
            <person name="Simakov O."/>
            <person name="Marletaz F."/>
            <person name="Cho S.-J."/>
            <person name="Edsinger-Gonzales E."/>
            <person name="Havlak P."/>
            <person name="Kuo D.-H."/>
            <person name="Larsson T."/>
            <person name="Lv J."/>
            <person name="Arendt D."/>
            <person name="Savage R."/>
            <person name="Osoegawa K."/>
            <person name="de Jong P."/>
            <person name="Lindberg D.R."/>
            <person name="Seaver E.C."/>
            <person name="Weisblat D.A."/>
            <person name="Putnam N.H."/>
            <person name="Grigoriev I.V."/>
            <person name="Rokhsar D.S."/>
        </authorList>
    </citation>
    <scope>NUCLEOTIDE SEQUENCE</scope>
</reference>
<feature type="domain" description="C2H2-type" evidence="12">
    <location>
        <begin position="403"/>
        <end position="432"/>
    </location>
</feature>
<dbReference type="OMA" id="THKRICH"/>
<dbReference type="InterPro" id="IPR054599">
    <property type="entry name" value="TFIIIA_Zfn-C2H2"/>
</dbReference>
<evidence type="ECO:0000256" key="2">
    <source>
        <dbReference type="ARBA" id="ARBA00022723"/>
    </source>
</evidence>
<evidence type="ECO:0000256" key="6">
    <source>
        <dbReference type="ARBA" id="ARBA00022884"/>
    </source>
</evidence>
<dbReference type="STRING" id="6412.T1F0V1"/>
<evidence type="ECO:0000256" key="11">
    <source>
        <dbReference type="SAM" id="MobiDB-lite"/>
    </source>
</evidence>
<feature type="domain" description="C2H2-type" evidence="12">
    <location>
        <begin position="101"/>
        <end position="126"/>
    </location>
</feature>
<keyword evidence="5" id="KW-0862">Zinc</keyword>
<dbReference type="EMBL" id="AMQM01003057">
    <property type="status" value="NOT_ANNOTATED_CDS"/>
    <property type="molecule type" value="Genomic_DNA"/>
</dbReference>
<evidence type="ECO:0000256" key="1">
    <source>
        <dbReference type="ARBA" id="ARBA00004123"/>
    </source>
</evidence>
<feature type="domain" description="C2H2-type" evidence="12">
    <location>
        <begin position="223"/>
        <end position="250"/>
    </location>
</feature>
<reference evidence="13 15" key="2">
    <citation type="journal article" date="2013" name="Nature">
        <title>Insights into bilaterian evolution from three spiralian genomes.</title>
        <authorList>
            <person name="Simakov O."/>
            <person name="Marletaz F."/>
            <person name="Cho S.J."/>
            <person name="Edsinger-Gonzales E."/>
            <person name="Havlak P."/>
            <person name="Hellsten U."/>
            <person name="Kuo D.H."/>
            <person name="Larsson T."/>
            <person name="Lv J."/>
            <person name="Arendt D."/>
            <person name="Savage R."/>
            <person name="Osoegawa K."/>
            <person name="de Jong P."/>
            <person name="Grimwood J."/>
            <person name="Chapman J.A."/>
            <person name="Shapiro H."/>
            <person name="Aerts A."/>
            <person name="Otillar R.P."/>
            <person name="Terry A.Y."/>
            <person name="Boore J.L."/>
            <person name="Grigoriev I.V."/>
            <person name="Lindberg D.R."/>
            <person name="Seaver E.C."/>
            <person name="Weisblat D.A."/>
            <person name="Putnam N.H."/>
            <person name="Rokhsar D.S."/>
        </authorList>
    </citation>
    <scope>NUCLEOTIDE SEQUENCE</scope>
</reference>
<dbReference type="CTD" id="20202451"/>
<dbReference type="FunFam" id="3.30.160.60:FF:001500">
    <property type="entry name" value="Zinc finger protein 292"/>
    <property type="match status" value="1"/>
</dbReference>
<dbReference type="Pfam" id="PF00096">
    <property type="entry name" value="zf-C2H2"/>
    <property type="match status" value="3"/>
</dbReference>
<keyword evidence="3" id="KW-0677">Repeat</keyword>
<evidence type="ECO:0000256" key="9">
    <source>
        <dbReference type="ARBA" id="ARBA00023242"/>
    </source>
</evidence>
<dbReference type="KEGG" id="hro:HELRODRAFT_168687"/>
<evidence type="ECO:0000256" key="8">
    <source>
        <dbReference type="ARBA" id="ARBA00023163"/>
    </source>
</evidence>
<feature type="region of interest" description="Disordered" evidence="11">
    <location>
        <begin position="273"/>
        <end position="329"/>
    </location>
</feature>
<evidence type="ECO:0000256" key="5">
    <source>
        <dbReference type="ARBA" id="ARBA00022833"/>
    </source>
</evidence>
<dbReference type="OrthoDB" id="2687452at2759"/>
<dbReference type="RefSeq" id="XP_009012803.1">
    <property type="nucleotide sequence ID" value="XM_009014555.1"/>
</dbReference>
<evidence type="ECO:0000256" key="3">
    <source>
        <dbReference type="ARBA" id="ARBA00022737"/>
    </source>
</evidence>
<feature type="domain" description="C2H2-type" evidence="12">
    <location>
        <begin position="36"/>
        <end position="65"/>
    </location>
</feature>
<feature type="domain" description="C2H2-type" evidence="12">
    <location>
        <begin position="171"/>
        <end position="198"/>
    </location>
</feature>
<accession>T1F0V1</accession>
<keyword evidence="6" id="KW-0694">RNA-binding</keyword>
<dbReference type="eggNOG" id="KOG1721">
    <property type="taxonomic scope" value="Eukaryota"/>
</dbReference>
<protein>
    <recommendedName>
        <fullName evidence="12">C2H2-type domain-containing protein</fullName>
    </recommendedName>
</protein>
<gene>
    <name evidence="14" type="primary">20202451</name>
    <name evidence="13" type="ORF">HELRODRAFT_168687</name>
</gene>
<feature type="domain" description="C2H2-type" evidence="12">
    <location>
        <begin position="66"/>
        <end position="96"/>
    </location>
</feature>
<dbReference type="InterPro" id="IPR013087">
    <property type="entry name" value="Znf_C2H2_type"/>
</dbReference>
<dbReference type="Proteomes" id="UP000015101">
    <property type="component" value="Unassembled WGS sequence"/>
</dbReference>
<dbReference type="PROSITE" id="PS50157">
    <property type="entry name" value="ZINC_FINGER_C2H2_2"/>
    <property type="match status" value="8"/>
</dbReference>
<dbReference type="InterPro" id="IPR036236">
    <property type="entry name" value="Znf_C2H2_sf"/>
</dbReference>
<sequence length="523" mass="60520">MDNNGKAMVVAPTINVLSDISMKTAGTKTLRVHEKFVCSYDDCDKVFSKLNRLIQHERVHTGERPFKCTYENCIKSYARNSHLKRHVKQTHVKIRTPGDVVICEENGCYRNFVSEDSLKKHLRVVHGLNGDNNNNDDNKYYCPVDGCKASFSKRFQLRHHDYQEHKRSTLFQCMECQKKFVSHSKLKRHSKTHEGYKCAACSEVFSKWSLLRRHKSQDHKEIIACKFCNMKFKSNSKLSTHLSIHQQKQQHQININLISDDDDNETETDCYSFKLSDGDNDDDDDVKVENPGELESNKESKINMNISNMPSGNGNSISNNNNDNSHDDFKNESETVQMEVAKNPVISLHKAFRCNMDGCARSYTTRYNLKTHKRICHLENYNNNKSNINDNNSNSSQMCQPLFICSVEGCGMSLSTKQKLQLHSIMHTDQYISMKNARKLKRNKHPKSNHNQSKQDNLSALVNLHKRITLSEKPAEILDGEDQMKKKQRRLNLKVWANYDPRGLICQKRSSARHYDQKRSHKS</sequence>
<organism evidence="14 15">
    <name type="scientific">Helobdella robusta</name>
    <name type="common">Californian leech</name>
    <dbReference type="NCBI Taxonomy" id="6412"/>
    <lineage>
        <taxon>Eukaryota</taxon>
        <taxon>Metazoa</taxon>
        <taxon>Spiralia</taxon>
        <taxon>Lophotrochozoa</taxon>
        <taxon>Annelida</taxon>
        <taxon>Clitellata</taxon>
        <taxon>Hirudinea</taxon>
        <taxon>Rhynchobdellida</taxon>
        <taxon>Glossiphoniidae</taxon>
        <taxon>Helobdella</taxon>
    </lineage>
</organism>
<feature type="domain" description="C2H2-type" evidence="12">
    <location>
        <begin position="352"/>
        <end position="382"/>
    </location>
</feature>
<feature type="compositionally biased region" description="Basic and acidic residues" evidence="11">
    <location>
        <begin position="287"/>
        <end position="301"/>
    </location>
</feature>
<dbReference type="GO" id="GO:0006355">
    <property type="term" value="P:regulation of DNA-templated transcription"/>
    <property type="evidence" value="ECO:0000318"/>
    <property type="project" value="GO_Central"/>
</dbReference>
<proteinExistence type="predicted"/>
<keyword evidence="8" id="KW-0804">Transcription</keyword>
<reference evidence="14" key="3">
    <citation type="submission" date="2015-06" db="UniProtKB">
        <authorList>
            <consortium name="EnsemblMetazoa"/>
        </authorList>
    </citation>
    <scope>IDENTIFICATION</scope>
</reference>
<evidence type="ECO:0000256" key="7">
    <source>
        <dbReference type="ARBA" id="ARBA00023015"/>
    </source>
</evidence>
<dbReference type="GO" id="GO:0000978">
    <property type="term" value="F:RNA polymerase II cis-regulatory region sequence-specific DNA binding"/>
    <property type="evidence" value="ECO:0000318"/>
    <property type="project" value="GO_Central"/>
</dbReference>
<keyword evidence="2" id="KW-0479">Metal-binding</keyword>
<evidence type="ECO:0000256" key="4">
    <source>
        <dbReference type="ARBA" id="ARBA00022771"/>
    </source>
</evidence>
<keyword evidence="4 10" id="KW-0863">Zinc-finger</keyword>
<dbReference type="GO" id="GO:0000981">
    <property type="term" value="F:DNA-binding transcription factor activity, RNA polymerase II-specific"/>
    <property type="evidence" value="ECO:0000318"/>
    <property type="project" value="GO_Central"/>
</dbReference>
<feature type="domain" description="C2H2-type" evidence="12">
    <location>
        <begin position="196"/>
        <end position="219"/>
    </location>
</feature>